<dbReference type="InterPro" id="IPR011701">
    <property type="entry name" value="MFS"/>
</dbReference>
<accession>F1YGV6</accession>
<dbReference type="PANTHER" id="PTHR42718:SF9">
    <property type="entry name" value="MAJOR FACILITATOR SUPERFAMILY MULTIDRUG TRANSPORTER MFSC"/>
    <property type="match status" value="1"/>
</dbReference>
<evidence type="ECO:0000313" key="9">
    <source>
        <dbReference type="Proteomes" id="UP000035065"/>
    </source>
</evidence>
<evidence type="ECO:0000259" key="7">
    <source>
        <dbReference type="PROSITE" id="PS50850"/>
    </source>
</evidence>
<feature type="transmembrane region" description="Helical" evidence="6">
    <location>
        <begin position="82"/>
        <end position="102"/>
    </location>
</feature>
<dbReference type="EMBL" id="AEUD01000003">
    <property type="protein sequence ID" value="EGD56254.1"/>
    <property type="molecule type" value="Genomic_DNA"/>
</dbReference>
<dbReference type="Pfam" id="PF07690">
    <property type="entry name" value="MFS_1"/>
    <property type="match status" value="1"/>
</dbReference>
<dbReference type="InterPro" id="IPR020846">
    <property type="entry name" value="MFS_dom"/>
</dbReference>
<dbReference type="PROSITE" id="PS51257">
    <property type="entry name" value="PROKAR_LIPOPROTEIN"/>
    <property type="match status" value="1"/>
</dbReference>
<evidence type="ECO:0000256" key="4">
    <source>
        <dbReference type="ARBA" id="ARBA00022989"/>
    </source>
</evidence>
<gene>
    <name evidence="8" type="ORF">SCNU_05351</name>
</gene>
<dbReference type="STRING" id="644548.SCNU_05351"/>
<feature type="transmembrane region" description="Helical" evidence="6">
    <location>
        <begin position="359"/>
        <end position="380"/>
    </location>
</feature>
<feature type="domain" description="Major facilitator superfamily (MFS) profile" evidence="7">
    <location>
        <begin position="12"/>
        <end position="391"/>
    </location>
</feature>
<evidence type="ECO:0000313" key="8">
    <source>
        <dbReference type="EMBL" id="EGD56254.1"/>
    </source>
</evidence>
<keyword evidence="9" id="KW-1185">Reference proteome</keyword>
<keyword evidence="2" id="KW-0813">Transport</keyword>
<protein>
    <recommendedName>
        <fullName evidence="7">Major facilitator superfamily (MFS) profile domain-containing protein</fullName>
    </recommendedName>
</protein>
<keyword evidence="4 6" id="KW-1133">Transmembrane helix</keyword>
<feature type="transmembrane region" description="Helical" evidence="6">
    <location>
        <begin position="207"/>
        <end position="234"/>
    </location>
</feature>
<dbReference type="GO" id="GO:0005886">
    <property type="term" value="C:plasma membrane"/>
    <property type="evidence" value="ECO:0007669"/>
    <property type="project" value="UniProtKB-SubCell"/>
</dbReference>
<feature type="transmembrane region" description="Helical" evidence="6">
    <location>
        <begin position="50"/>
        <end position="70"/>
    </location>
</feature>
<dbReference type="PANTHER" id="PTHR42718">
    <property type="entry name" value="MAJOR FACILITATOR SUPERFAMILY MULTIDRUG TRANSPORTER MFSC"/>
    <property type="match status" value="1"/>
</dbReference>
<dbReference type="Gene3D" id="1.20.1250.20">
    <property type="entry name" value="MFS general substrate transporter like domains"/>
    <property type="match status" value="1"/>
</dbReference>
<keyword evidence="5 6" id="KW-0472">Membrane</keyword>
<proteinExistence type="predicted"/>
<evidence type="ECO:0000256" key="2">
    <source>
        <dbReference type="ARBA" id="ARBA00022448"/>
    </source>
</evidence>
<dbReference type="Proteomes" id="UP000035065">
    <property type="component" value="Unassembled WGS sequence"/>
</dbReference>
<dbReference type="SUPFAM" id="SSF103473">
    <property type="entry name" value="MFS general substrate transporter"/>
    <property type="match status" value="1"/>
</dbReference>
<evidence type="ECO:0000256" key="5">
    <source>
        <dbReference type="ARBA" id="ARBA00023136"/>
    </source>
</evidence>
<dbReference type="eggNOG" id="COG0477">
    <property type="taxonomic scope" value="Bacteria"/>
</dbReference>
<feature type="transmembrane region" description="Helical" evidence="6">
    <location>
        <begin position="108"/>
        <end position="127"/>
    </location>
</feature>
<evidence type="ECO:0000256" key="6">
    <source>
        <dbReference type="SAM" id="Phobius"/>
    </source>
</evidence>
<sequence length="391" mass="39069">MRRIRGVCAPSVVLILACVQFVVVLDETAIALLAPLVARDFQLGSEVRHLMVTPFAAAFIVALPATAVALRSVDARRFVAPAAATFAFTALAGALAVSPQWLVLARAAQGATAAVTATCVLASLHAIAGSGRARIRDFAVFTVISGSGAVASLIIAAPLAAVSWRWSFVAVSVGAAACAAIWPAALRSSPAPRVATSGPPDPFRSTMPPWTALAAVAAANALLAASVITTSFVLQDDHGWSVTETGAGFLPLNAAAAVGAALASRVVPRLGPGRALLMGLAVLAVGCVAVSAAPGVSGALIAATVPVGMGVGLTFPLVNDRTLATAGEFPVRRAAELGAAQQTGLATGALVAAMDSDGASYLLSGCVIGIACLAATLGPGSRDRSRGRQRS</sequence>
<organism evidence="8 9">
    <name type="scientific">Gordonia neofelifaecis NRRL B-59395</name>
    <dbReference type="NCBI Taxonomy" id="644548"/>
    <lineage>
        <taxon>Bacteria</taxon>
        <taxon>Bacillati</taxon>
        <taxon>Actinomycetota</taxon>
        <taxon>Actinomycetes</taxon>
        <taxon>Mycobacteriales</taxon>
        <taxon>Gordoniaceae</taxon>
        <taxon>Gordonia</taxon>
    </lineage>
</organism>
<evidence type="ECO:0000256" key="1">
    <source>
        <dbReference type="ARBA" id="ARBA00004651"/>
    </source>
</evidence>
<keyword evidence="3 6" id="KW-0812">Transmembrane</keyword>
<comment type="caution">
    <text evidence="8">The sequence shown here is derived from an EMBL/GenBank/DDBJ whole genome shotgun (WGS) entry which is preliminary data.</text>
</comment>
<dbReference type="InterPro" id="IPR036259">
    <property type="entry name" value="MFS_trans_sf"/>
</dbReference>
<evidence type="ECO:0000256" key="3">
    <source>
        <dbReference type="ARBA" id="ARBA00022692"/>
    </source>
</evidence>
<dbReference type="AlphaFoldDB" id="F1YGV6"/>
<feature type="transmembrane region" description="Helical" evidence="6">
    <location>
        <begin position="12"/>
        <end position="38"/>
    </location>
</feature>
<feature type="transmembrane region" description="Helical" evidence="6">
    <location>
        <begin position="246"/>
        <end position="263"/>
    </location>
</feature>
<feature type="transmembrane region" description="Helical" evidence="6">
    <location>
        <begin position="139"/>
        <end position="160"/>
    </location>
</feature>
<feature type="transmembrane region" description="Helical" evidence="6">
    <location>
        <begin position="166"/>
        <end position="186"/>
    </location>
</feature>
<dbReference type="OrthoDB" id="4376907at2"/>
<dbReference type="RefSeq" id="WP_009678330.1">
    <property type="nucleotide sequence ID" value="NZ_AEUD01000003.1"/>
</dbReference>
<reference evidence="8 9" key="1">
    <citation type="journal article" date="2011" name="J. Bacteriol.">
        <title>Draft Genome Sequence of Gordonia neofelifaecis NRRL B-59395, a Cholesterol-Degrading Actinomycete.</title>
        <authorList>
            <person name="Ge F."/>
            <person name="Li W."/>
            <person name="Chen G."/>
            <person name="Liu Y."/>
            <person name="Zhang G."/>
            <person name="Yong B."/>
            <person name="Wang Q."/>
            <person name="Wang N."/>
            <person name="Huang Z."/>
            <person name="Li W."/>
            <person name="Wang J."/>
            <person name="Wu C."/>
            <person name="Xie Q."/>
            <person name="Liu G."/>
        </authorList>
    </citation>
    <scope>NUCLEOTIDE SEQUENCE [LARGE SCALE GENOMIC DNA]</scope>
    <source>
        <strain evidence="8 9">NRRL B-59395</strain>
    </source>
</reference>
<dbReference type="GO" id="GO:0022857">
    <property type="term" value="F:transmembrane transporter activity"/>
    <property type="evidence" value="ECO:0007669"/>
    <property type="project" value="InterPro"/>
</dbReference>
<dbReference type="PROSITE" id="PS50850">
    <property type="entry name" value="MFS"/>
    <property type="match status" value="1"/>
</dbReference>
<name>F1YGV6_9ACTN</name>
<feature type="transmembrane region" description="Helical" evidence="6">
    <location>
        <begin position="275"/>
        <end position="303"/>
    </location>
</feature>
<comment type="subcellular location">
    <subcellularLocation>
        <location evidence="1">Cell membrane</location>
        <topology evidence="1">Multi-pass membrane protein</topology>
    </subcellularLocation>
</comment>